<dbReference type="EC" id="4.2.99.18" evidence="3"/>
<evidence type="ECO:0000256" key="11">
    <source>
        <dbReference type="ARBA" id="ARBA00023239"/>
    </source>
</evidence>
<evidence type="ECO:0000256" key="7">
    <source>
        <dbReference type="ARBA" id="ARBA00022801"/>
    </source>
</evidence>
<evidence type="ECO:0000256" key="14">
    <source>
        <dbReference type="PROSITE-ProRule" id="PRU00391"/>
    </source>
</evidence>
<dbReference type="Proteomes" id="UP000320390">
    <property type="component" value="Chromosome"/>
</dbReference>
<comment type="similarity">
    <text evidence="2">Belongs to the FPG family.</text>
</comment>
<evidence type="ECO:0000259" key="16">
    <source>
        <dbReference type="PROSITE" id="PS51068"/>
    </source>
</evidence>
<dbReference type="PANTHER" id="PTHR42697">
    <property type="entry name" value="ENDONUCLEASE 8"/>
    <property type="match status" value="1"/>
</dbReference>
<dbReference type="PANTHER" id="PTHR42697:SF1">
    <property type="entry name" value="ENDONUCLEASE 8"/>
    <property type="match status" value="1"/>
</dbReference>
<evidence type="ECO:0000256" key="4">
    <source>
        <dbReference type="ARBA" id="ARBA00022723"/>
    </source>
</evidence>
<sequence length="282" mass="31241">MPEGPEIHRAADQIAAAIAGERAQLVHFGLPRLHPWEAQLTGATVTAVEARGKAILTRFDLGYAVYSHNQLYGKWYVRGAGLYPKTGRSLRMEIQTERKSALLYSASEIEVLSPSEEEVHPYLVKLGPDAVDPRVRAEEVIAQMEDRRFSGRNLGALLLDQSFVSGLGNYLRSEILWWSGLHPSWRPKDLDPGDRADLARWILDVTRQSYRTGGITDCPARVAEAKAQGVPRRLYRHAAFAREGLPCPECGRKLEKIEVGSRRLYLCEGCQPAPRASAAGGA</sequence>
<dbReference type="SUPFAM" id="SSF57716">
    <property type="entry name" value="Glucocorticoid receptor-like (DNA-binding domain)"/>
    <property type="match status" value="1"/>
</dbReference>
<evidence type="ECO:0000256" key="13">
    <source>
        <dbReference type="ARBA" id="ARBA00023295"/>
    </source>
</evidence>
<evidence type="ECO:0000256" key="1">
    <source>
        <dbReference type="ARBA" id="ARBA00001947"/>
    </source>
</evidence>
<dbReference type="SUPFAM" id="SSF81624">
    <property type="entry name" value="N-terminal domain of MutM-like DNA repair proteins"/>
    <property type="match status" value="1"/>
</dbReference>
<evidence type="ECO:0000313" key="18">
    <source>
        <dbReference type="Proteomes" id="UP000320390"/>
    </source>
</evidence>
<dbReference type="PROSITE" id="PS51068">
    <property type="entry name" value="FPG_CAT"/>
    <property type="match status" value="1"/>
</dbReference>
<dbReference type="InterPro" id="IPR015886">
    <property type="entry name" value="H2TH_FPG"/>
</dbReference>
<evidence type="ECO:0000256" key="9">
    <source>
        <dbReference type="ARBA" id="ARBA00023125"/>
    </source>
</evidence>
<accession>A0A518EZ57</accession>
<dbReference type="SUPFAM" id="SSF46946">
    <property type="entry name" value="S13-like H2TH domain"/>
    <property type="match status" value="1"/>
</dbReference>
<dbReference type="InterPro" id="IPR000214">
    <property type="entry name" value="Znf_DNA_glyclase/AP_lyase"/>
</dbReference>
<evidence type="ECO:0000259" key="15">
    <source>
        <dbReference type="PROSITE" id="PS51066"/>
    </source>
</evidence>
<dbReference type="GO" id="GO:0006284">
    <property type="term" value="P:base-excision repair"/>
    <property type="evidence" value="ECO:0007669"/>
    <property type="project" value="InterPro"/>
</dbReference>
<keyword evidence="11" id="KW-0456">Lyase</keyword>
<organism evidence="17 18">
    <name type="scientific">Saltatorellus ferox</name>
    <dbReference type="NCBI Taxonomy" id="2528018"/>
    <lineage>
        <taxon>Bacteria</taxon>
        <taxon>Pseudomonadati</taxon>
        <taxon>Planctomycetota</taxon>
        <taxon>Planctomycetia</taxon>
        <taxon>Planctomycetia incertae sedis</taxon>
        <taxon>Saltatorellus</taxon>
    </lineage>
</organism>
<name>A0A518EZ57_9BACT</name>
<comment type="cofactor">
    <cofactor evidence="1">
        <name>Zn(2+)</name>
        <dbReference type="ChEBI" id="CHEBI:29105"/>
    </cofactor>
</comment>
<keyword evidence="6 14" id="KW-0863">Zinc-finger</keyword>
<evidence type="ECO:0000313" key="17">
    <source>
        <dbReference type="EMBL" id="QDV09371.1"/>
    </source>
</evidence>
<keyword evidence="7 17" id="KW-0378">Hydrolase</keyword>
<keyword evidence="17" id="KW-0540">Nuclease</keyword>
<keyword evidence="17" id="KW-0255">Endonuclease</keyword>
<dbReference type="AlphaFoldDB" id="A0A518EZ57"/>
<protein>
    <recommendedName>
        <fullName evidence="3">DNA-(apurinic or apyrimidinic site) lyase</fullName>
        <ecNumber evidence="3">4.2.99.18</ecNumber>
    </recommendedName>
</protein>
<dbReference type="SMART" id="SM01232">
    <property type="entry name" value="H2TH"/>
    <property type="match status" value="1"/>
</dbReference>
<keyword evidence="12" id="KW-0511">Multifunctional enzyme</keyword>
<evidence type="ECO:0000256" key="10">
    <source>
        <dbReference type="ARBA" id="ARBA00023204"/>
    </source>
</evidence>
<dbReference type="PROSITE" id="PS51066">
    <property type="entry name" value="ZF_FPG_2"/>
    <property type="match status" value="1"/>
</dbReference>
<feature type="domain" description="FPG-type" evidence="15">
    <location>
        <begin position="238"/>
        <end position="272"/>
    </location>
</feature>
<keyword evidence="10" id="KW-0234">DNA repair</keyword>
<dbReference type="GO" id="GO:0008270">
    <property type="term" value="F:zinc ion binding"/>
    <property type="evidence" value="ECO:0007669"/>
    <property type="project" value="UniProtKB-KW"/>
</dbReference>
<dbReference type="GO" id="GO:0140078">
    <property type="term" value="F:class I DNA-(apurinic or apyrimidinic site) endonuclease activity"/>
    <property type="evidence" value="ECO:0007669"/>
    <property type="project" value="UniProtKB-EC"/>
</dbReference>
<feature type="domain" description="Formamidopyrimidine-DNA glycosylase catalytic" evidence="16">
    <location>
        <begin position="2"/>
        <end position="91"/>
    </location>
</feature>
<evidence type="ECO:0000256" key="3">
    <source>
        <dbReference type="ARBA" id="ARBA00012720"/>
    </source>
</evidence>
<keyword evidence="9" id="KW-0238">DNA-binding</keyword>
<dbReference type="RefSeq" id="WP_145203612.1">
    <property type="nucleotide sequence ID" value="NZ_CP036434.1"/>
</dbReference>
<evidence type="ECO:0000256" key="5">
    <source>
        <dbReference type="ARBA" id="ARBA00022763"/>
    </source>
</evidence>
<dbReference type="Pfam" id="PF06831">
    <property type="entry name" value="H2TH"/>
    <property type="match status" value="1"/>
</dbReference>
<dbReference type="InterPro" id="IPR012319">
    <property type="entry name" value="FPG_cat"/>
</dbReference>
<dbReference type="InterPro" id="IPR010979">
    <property type="entry name" value="Ribosomal_uS13-like_H2TH"/>
</dbReference>
<reference evidence="17 18" key="1">
    <citation type="submission" date="2019-02" db="EMBL/GenBank/DDBJ databases">
        <title>Deep-cultivation of Planctomycetes and their phenomic and genomic characterization uncovers novel biology.</title>
        <authorList>
            <person name="Wiegand S."/>
            <person name="Jogler M."/>
            <person name="Boedeker C."/>
            <person name="Pinto D."/>
            <person name="Vollmers J."/>
            <person name="Rivas-Marin E."/>
            <person name="Kohn T."/>
            <person name="Peeters S.H."/>
            <person name="Heuer A."/>
            <person name="Rast P."/>
            <person name="Oberbeckmann S."/>
            <person name="Bunk B."/>
            <person name="Jeske O."/>
            <person name="Meyerdierks A."/>
            <person name="Storesund J.E."/>
            <person name="Kallscheuer N."/>
            <person name="Luecker S."/>
            <person name="Lage O.M."/>
            <person name="Pohl T."/>
            <person name="Merkel B.J."/>
            <person name="Hornburger P."/>
            <person name="Mueller R.-W."/>
            <person name="Bruemmer F."/>
            <person name="Labrenz M."/>
            <person name="Spormann A.M."/>
            <person name="Op den Camp H."/>
            <person name="Overmann J."/>
            <person name="Amann R."/>
            <person name="Jetten M.S.M."/>
            <person name="Mascher T."/>
            <person name="Medema M.H."/>
            <person name="Devos D.P."/>
            <person name="Kaster A.-K."/>
            <person name="Ovreas L."/>
            <person name="Rohde M."/>
            <person name="Galperin M.Y."/>
            <person name="Jogler C."/>
        </authorList>
    </citation>
    <scope>NUCLEOTIDE SEQUENCE [LARGE SCALE GENOMIC DNA]</scope>
    <source>
        <strain evidence="17 18">Poly30</strain>
    </source>
</reference>
<keyword evidence="5" id="KW-0227">DNA damage</keyword>
<dbReference type="Gene3D" id="1.10.8.50">
    <property type="match status" value="1"/>
</dbReference>
<dbReference type="Gene3D" id="3.20.190.10">
    <property type="entry name" value="MutM-like, N-terminal"/>
    <property type="match status" value="1"/>
</dbReference>
<evidence type="ECO:0000256" key="12">
    <source>
        <dbReference type="ARBA" id="ARBA00023268"/>
    </source>
</evidence>
<keyword evidence="18" id="KW-1185">Reference proteome</keyword>
<keyword evidence="8" id="KW-0862">Zinc</keyword>
<dbReference type="GO" id="GO:0003684">
    <property type="term" value="F:damaged DNA binding"/>
    <property type="evidence" value="ECO:0007669"/>
    <property type="project" value="InterPro"/>
</dbReference>
<evidence type="ECO:0000256" key="2">
    <source>
        <dbReference type="ARBA" id="ARBA00009409"/>
    </source>
</evidence>
<proteinExistence type="inferred from homology"/>
<keyword evidence="13 17" id="KW-0326">Glycosidase</keyword>
<evidence type="ECO:0000256" key="8">
    <source>
        <dbReference type="ARBA" id="ARBA00022833"/>
    </source>
</evidence>
<dbReference type="InterPro" id="IPR010663">
    <property type="entry name" value="Znf_FPG/IleRS"/>
</dbReference>
<dbReference type="SMART" id="SM00898">
    <property type="entry name" value="Fapy_DNA_glyco"/>
    <property type="match status" value="1"/>
</dbReference>
<gene>
    <name evidence="17" type="primary">nei</name>
    <name evidence="17" type="ORF">Poly30_49290</name>
</gene>
<dbReference type="Pfam" id="PF06827">
    <property type="entry name" value="zf-FPG_IleRS"/>
    <property type="match status" value="1"/>
</dbReference>
<evidence type="ECO:0000256" key="6">
    <source>
        <dbReference type="ARBA" id="ARBA00022771"/>
    </source>
</evidence>
<dbReference type="GO" id="GO:0000703">
    <property type="term" value="F:oxidized pyrimidine nucleobase lesion DNA N-glycosylase activity"/>
    <property type="evidence" value="ECO:0007669"/>
    <property type="project" value="TreeGrafter"/>
</dbReference>
<dbReference type="NCBIfam" id="NF007763">
    <property type="entry name" value="PRK10445.1"/>
    <property type="match status" value="1"/>
</dbReference>
<dbReference type="Pfam" id="PF01149">
    <property type="entry name" value="Fapy_DNA_glyco"/>
    <property type="match status" value="1"/>
</dbReference>
<dbReference type="EMBL" id="CP036434">
    <property type="protein sequence ID" value="QDV09371.1"/>
    <property type="molecule type" value="Genomic_DNA"/>
</dbReference>
<dbReference type="OrthoDB" id="9800855at2"/>
<dbReference type="InterPro" id="IPR035937">
    <property type="entry name" value="FPG_N"/>
</dbReference>
<keyword evidence="4" id="KW-0479">Metal-binding</keyword>